<evidence type="ECO:0000256" key="1">
    <source>
        <dbReference type="SAM" id="MobiDB-lite"/>
    </source>
</evidence>
<gene>
    <name evidence="3" type="ORF">BT63DRAFT_461232</name>
</gene>
<feature type="region of interest" description="Disordered" evidence="1">
    <location>
        <begin position="191"/>
        <end position="212"/>
    </location>
</feature>
<feature type="compositionally biased region" description="Basic and acidic residues" evidence="1">
    <location>
        <begin position="559"/>
        <end position="583"/>
    </location>
</feature>
<feature type="region of interest" description="Disordered" evidence="1">
    <location>
        <begin position="264"/>
        <end position="392"/>
    </location>
</feature>
<feature type="compositionally biased region" description="Polar residues" evidence="1">
    <location>
        <begin position="511"/>
        <end position="530"/>
    </location>
</feature>
<feature type="compositionally biased region" description="Basic and acidic residues" evidence="1">
    <location>
        <begin position="498"/>
        <end position="510"/>
    </location>
</feature>
<dbReference type="Proteomes" id="UP000799302">
    <property type="component" value="Unassembled WGS sequence"/>
</dbReference>
<dbReference type="EMBL" id="MU004245">
    <property type="protein sequence ID" value="KAF2663505.1"/>
    <property type="molecule type" value="Genomic_DNA"/>
</dbReference>
<keyword evidence="4" id="KW-1185">Reference proteome</keyword>
<feature type="region of interest" description="Disordered" evidence="1">
    <location>
        <begin position="423"/>
        <end position="455"/>
    </location>
</feature>
<keyword evidence="2" id="KW-0472">Membrane</keyword>
<evidence type="ECO:0000256" key="2">
    <source>
        <dbReference type="SAM" id="Phobius"/>
    </source>
</evidence>
<keyword evidence="2" id="KW-0812">Transmembrane</keyword>
<feature type="compositionally biased region" description="Pro residues" evidence="1">
    <location>
        <begin position="307"/>
        <end position="330"/>
    </location>
</feature>
<feature type="compositionally biased region" description="Low complexity" evidence="1">
    <location>
        <begin position="331"/>
        <end position="346"/>
    </location>
</feature>
<evidence type="ECO:0008006" key="5">
    <source>
        <dbReference type="Google" id="ProtNLM"/>
    </source>
</evidence>
<dbReference type="AlphaFoldDB" id="A0A6A6TTX0"/>
<feature type="region of interest" description="Disordered" evidence="1">
    <location>
        <begin position="491"/>
        <end position="583"/>
    </location>
</feature>
<accession>A0A6A6TTX0</accession>
<name>A0A6A6TTX0_9PEZI</name>
<feature type="compositionally biased region" description="Low complexity" evidence="1">
    <location>
        <begin position="194"/>
        <end position="209"/>
    </location>
</feature>
<sequence length="583" mass="63858">MSVANSTTSSPPSSSASVASPVTTVFTPPSSCLQTIPIVTLIDSAQALFINSDQASSRVQTECFPSGYSPKSYLSPEPFCPVGYTAACASRSKSQTEAVCCPQGNWSCLNNVAVGVKTVIDIDRYPCYHLFTQNDAFTSAVFLLAGATFSGPVTLQPGASINGFANGVRIRWASTDVAAGITPAVTSAPLAGMTSPTATPAPVPSSTASKNDGKSLKLEVGLAVGIPVAFILLILAIATLWYRRRQQRDAVRDLVVDEDEKMFGTGEYGYRPGTKRRGSNHPDNFFDMGGRRPSQHQSRSRARSQTPSPPPCLQSKSPPPRFRPNSPPPRLRSNSPPRLRSRSPPRLGYMNNDMEDEPTKPSKQTRFNLPEMPNFSRPHSQHARSISSPARAYTPARPYTAVAPPQLSYNPLPYEPLLPLRPQSAHSSLQTTDLPPLAGPLHQHSDLPPRPQSPGLAVHTELWRQQQANWMRDERRRITDEYARIVREQQQVGAQVRDMVRREREVERARNTPSPTAANRTGSRGRNTPSPALMDRSGSRASQHNAGTLRIMRSQGALRRSESGRRSPAYEKMLEKKEDDYGI</sequence>
<organism evidence="3 4">
    <name type="scientific">Microthyrium microscopicum</name>
    <dbReference type="NCBI Taxonomy" id="703497"/>
    <lineage>
        <taxon>Eukaryota</taxon>
        <taxon>Fungi</taxon>
        <taxon>Dikarya</taxon>
        <taxon>Ascomycota</taxon>
        <taxon>Pezizomycotina</taxon>
        <taxon>Dothideomycetes</taxon>
        <taxon>Dothideomycetes incertae sedis</taxon>
        <taxon>Microthyriales</taxon>
        <taxon>Microthyriaceae</taxon>
        <taxon>Microthyrium</taxon>
    </lineage>
</organism>
<proteinExistence type="predicted"/>
<evidence type="ECO:0000313" key="3">
    <source>
        <dbReference type="EMBL" id="KAF2663505.1"/>
    </source>
</evidence>
<feature type="transmembrane region" description="Helical" evidence="2">
    <location>
        <begin position="220"/>
        <end position="242"/>
    </location>
</feature>
<keyword evidence="2" id="KW-1133">Transmembrane helix</keyword>
<evidence type="ECO:0000313" key="4">
    <source>
        <dbReference type="Proteomes" id="UP000799302"/>
    </source>
</evidence>
<feature type="compositionally biased region" description="Polar residues" evidence="1">
    <location>
        <begin position="424"/>
        <end position="433"/>
    </location>
</feature>
<protein>
    <recommendedName>
        <fullName evidence="5">Mid2 domain-containing protein</fullName>
    </recommendedName>
</protein>
<reference evidence="3" key="1">
    <citation type="journal article" date="2020" name="Stud. Mycol.">
        <title>101 Dothideomycetes genomes: a test case for predicting lifestyles and emergence of pathogens.</title>
        <authorList>
            <person name="Haridas S."/>
            <person name="Albert R."/>
            <person name="Binder M."/>
            <person name="Bloem J."/>
            <person name="Labutti K."/>
            <person name="Salamov A."/>
            <person name="Andreopoulos B."/>
            <person name="Baker S."/>
            <person name="Barry K."/>
            <person name="Bills G."/>
            <person name="Bluhm B."/>
            <person name="Cannon C."/>
            <person name="Castanera R."/>
            <person name="Culley D."/>
            <person name="Daum C."/>
            <person name="Ezra D."/>
            <person name="Gonzalez J."/>
            <person name="Henrissat B."/>
            <person name="Kuo A."/>
            <person name="Liang C."/>
            <person name="Lipzen A."/>
            <person name="Lutzoni F."/>
            <person name="Magnuson J."/>
            <person name="Mondo S."/>
            <person name="Nolan M."/>
            <person name="Ohm R."/>
            <person name="Pangilinan J."/>
            <person name="Park H.-J."/>
            <person name="Ramirez L."/>
            <person name="Alfaro M."/>
            <person name="Sun H."/>
            <person name="Tritt A."/>
            <person name="Yoshinaga Y."/>
            <person name="Zwiers L.-H."/>
            <person name="Turgeon B."/>
            <person name="Goodwin S."/>
            <person name="Spatafora J."/>
            <person name="Crous P."/>
            <person name="Grigoriev I."/>
        </authorList>
    </citation>
    <scope>NUCLEOTIDE SEQUENCE</scope>
    <source>
        <strain evidence="3">CBS 115976</strain>
    </source>
</reference>